<dbReference type="SUPFAM" id="SSF47781">
    <property type="entry name" value="RuvA domain 2-like"/>
    <property type="match status" value="1"/>
</dbReference>
<dbReference type="GO" id="GO:0000400">
    <property type="term" value="F:four-way junction DNA binding"/>
    <property type="evidence" value="ECO:0007669"/>
    <property type="project" value="UniProtKB-UniRule"/>
</dbReference>
<dbReference type="InterPro" id="IPR013849">
    <property type="entry name" value="DNA_helicase_Holl-junc_RuvA_I"/>
</dbReference>
<accession>A0A1G7ZSU1</accession>
<keyword evidence="8" id="KW-0378">Hydrolase</keyword>
<feature type="region of interest" description="Domain II" evidence="6">
    <location>
        <begin position="64"/>
        <end position="141"/>
    </location>
</feature>
<dbReference type="Pfam" id="PF14520">
    <property type="entry name" value="HHH_5"/>
    <property type="match status" value="1"/>
</dbReference>
<comment type="subcellular location">
    <subcellularLocation>
        <location evidence="6">Cytoplasm</location>
    </subcellularLocation>
</comment>
<evidence type="ECO:0000256" key="5">
    <source>
        <dbReference type="ARBA" id="ARBA00023204"/>
    </source>
</evidence>
<dbReference type="Gene3D" id="1.10.150.20">
    <property type="entry name" value="5' to 3' exonuclease, C-terminal subdomain"/>
    <property type="match status" value="1"/>
</dbReference>
<dbReference type="GO" id="GO:0048476">
    <property type="term" value="C:Holliday junction resolvase complex"/>
    <property type="evidence" value="ECO:0007669"/>
    <property type="project" value="UniProtKB-UniRule"/>
</dbReference>
<dbReference type="InterPro" id="IPR000085">
    <property type="entry name" value="RuvA"/>
</dbReference>
<keyword evidence="2 6" id="KW-0227">DNA damage</keyword>
<dbReference type="InterPro" id="IPR012340">
    <property type="entry name" value="NA-bd_OB-fold"/>
</dbReference>
<evidence type="ECO:0000256" key="6">
    <source>
        <dbReference type="HAMAP-Rule" id="MF_00031"/>
    </source>
</evidence>
<dbReference type="HAMAP" id="MF_00031">
    <property type="entry name" value="DNA_HJ_migration_RuvA"/>
    <property type="match status" value="1"/>
</dbReference>
<dbReference type="SUPFAM" id="SSF50249">
    <property type="entry name" value="Nucleic acid-binding proteins"/>
    <property type="match status" value="1"/>
</dbReference>
<evidence type="ECO:0000256" key="3">
    <source>
        <dbReference type="ARBA" id="ARBA00023125"/>
    </source>
</evidence>
<dbReference type="GO" id="GO:0009378">
    <property type="term" value="F:four-way junction helicase activity"/>
    <property type="evidence" value="ECO:0007669"/>
    <property type="project" value="InterPro"/>
</dbReference>
<dbReference type="AlphaFoldDB" id="A0A1G7ZSU1"/>
<dbReference type="InterPro" id="IPR003583">
    <property type="entry name" value="Hlx-hairpin-Hlx_DNA-bd_motif"/>
</dbReference>
<comment type="caution">
    <text evidence="6">Lacks conserved residue(s) required for the propagation of feature annotation.</text>
</comment>
<dbReference type="GO" id="GO:0006281">
    <property type="term" value="P:DNA repair"/>
    <property type="evidence" value="ECO:0007669"/>
    <property type="project" value="UniProtKB-UniRule"/>
</dbReference>
<feature type="domain" description="Helix-hairpin-helix DNA-binding motif class 1" evidence="7">
    <location>
        <begin position="107"/>
        <end position="126"/>
    </location>
</feature>
<dbReference type="Gene3D" id="2.40.50.140">
    <property type="entry name" value="Nucleic acid-binding proteins"/>
    <property type="match status" value="1"/>
</dbReference>
<keyword evidence="8" id="KW-0067">ATP-binding</keyword>
<dbReference type="NCBIfam" id="TIGR00084">
    <property type="entry name" value="ruvA"/>
    <property type="match status" value="1"/>
</dbReference>
<keyword evidence="9" id="KW-1185">Reference proteome</keyword>
<keyword evidence="4 6" id="KW-0233">DNA recombination</keyword>
<feature type="domain" description="Helix-hairpin-helix DNA-binding motif class 1" evidence="7">
    <location>
        <begin position="72"/>
        <end position="91"/>
    </location>
</feature>
<dbReference type="GO" id="GO:0009379">
    <property type="term" value="C:Holliday junction helicase complex"/>
    <property type="evidence" value="ECO:0007669"/>
    <property type="project" value="InterPro"/>
</dbReference>
<evidence type="ECO:0000313" key="9">
    <source>
        <dbReference type="Proteomes" id="UP000198822"/>
    </source>
</evidence>
<dbReference type="GO" id="GO:0006310">
    <property type="term" value="P:DNA recombination"/>
    <property type="evidence" value="ECO:0007669"/>
    <property type="project" value="UniProtKB-UniRule"/>
</dbReference>
<comment type="domain">
    <text evidence="6">Has three domains with a flexible linker between the domains II and III and assumes an 'L' shape. Domain III is highly mobile and contacts RuvB.</text>
</comment>
<dbReference type="InterPro" id="IPR010994">
    <property type="entry name" value="RuvA_2-like"/>
</dbReference>
<reference evidence="9" key="1">
    <citation type="submission" date="2016-10" db="EMBL/GenBank/DDBJ databases">
        <authorList>
            <person name="Varghese N."/>
            <person name="Submissions S."/>
        </authorList>
    </citation>
    <scope>NUCLEOTIDE SEQUENCE [LARGE SCALE GENOMIC DNA]</scope>
    <source>
        <strain evidence="9">DSM 22002</strain>
    </source>
</reference>
<dbReference type="SUPFAM" id="SSF46929">
    <property type="entry name" value="DNA helicase RuvA subunit, C-terminal domain"/>
    <property type="match status" value="1"/>
</dbReference>
<organism evidence="8 9">
    <name type="scientific">Agrococcus jejuensis</name>
    <dbReference type="NCBI Taxonomy" id="399736"/>
    <lineage>
        <taxon>Bacteria</taxon>
        <taxon>Bacillati</taxon>
        <taxon>Actinomycetota</taxon>
        <taxon>Actinomycetes</taxon>
        <taxon>Micrococcales</taxon>
        <taxon>Microbacteriaceae</taxon>
        <taxon>Agrococcus</taxon>
    </lineage>
</organism>
<feature type="region of interest" description="Domain III" evidence="6">
    <location>
        <begin position="147"/>
        <end position="190"/>
    </location>
</feature>
<dbReference type="InterPro" id="IPR011114">
    <property type="entry name" value="RuvA_C"/>
</dbReference>
<sequence>MIARLDGTVLGATGSRLVVGVGGVGLAVAVTPQQSLVAAVGSAIALHTTLIVREDDLSLYGFATQAELDAFDLLRSVSGVGPKSALGVLSHMTPDQLADAVAREDERAFKAVSGIGPKTARLIIVQLAGKLHASAPSAATPSDAGADVLVALTGLGWPERQARAALDAVGAQPDAGSLLRAALAELGPRG</sequence>
<keyword evidence="5 6" id="KW-0234">DNA repair</keyword>
<dbReference type="GO" id="GO:0005524">
    <property type="term" value="F:ATP binding"/>
    <property type="evidence" value="ECO:0007669"/>
    <property type="project" value="InterPro"/>
</dbReference>
<dbReference type="InterPro" id="IPR036267">
    <property type="entry name" value="RuvA_C_sf"/>
</dbReference>
<dbReference type="SMART" id="SM00278">
    <property type="entry name" value="HhH1"/>
    <property type="match status" value="2"/>
</dbReference>
<keyword evidence="8" id="KW-0547">Nucleotide-binding</keyword>
<evidence type="ECO:0000259" key="7">
    <source>
        <dbReference type="SMART" id="SM00278"/>
    </source>
</evidence>
<evidence type="ECO:0000313" key="8">
    <source>
        <dbReference type="EMBL" id="SDH11606.1"/>
    </source>
</evidence>
<keyword evidence="1 6" id="KW-0963">Cytoplasm</keyword>
<dbReference type="Gene3D" id="1.10.8.10">
    <property type="entry name" value="DNA helicase RuvA subunit, C-terminal domain"/>
    <property type="match status" value="1"/>
</dbReference>
<proteinExistence type="inferred from homology"/>
<dbReference type="RefSeq" id="WP_092501494.1">
    <property type="nucleotide sequence ID" value="NZ_LT629695.1"/>
</dbReference>
<comment type="similarity">
    <text evidence="6">Belongs to the RuvA family.</text>
</comment>
<gene>
    <name evidence="6" type="primary">ruvA</name>
    <name evidence="8" type="ORF">SAMN04489720_0090</name>
</gene>
<comment type="function">
    <text evidence="6">The RuvA-RuvB-RuvC complex processes Holliday junction (HJ) DNA during genetic recombination and DNA repair, while the RuvA-RuvB complex plays an important role in the rescue of blocked DNA replication forks via replication fork reversal (RFR). RuvA specifically binds to HJ cruciform DNA, conferring on it an open structure. The RuvB hexamer acts as an ATP-dependent pump, pulling dsDNA into and through the RuvAB complex. HJ branch migration allows RuvC to scan DNA until it finds its consensus sequence, where it cleaves and resolves the cruciform DNA.</text>
</comment>
<dbReference type="EMBL" id="LT629695">
    <property type="protein sequence ID" value="SDH11606.1"/>
    <property type="molecule type" value="Genomic_DNA"/>
</dbReference>
<dbReference type="Pfam" id="PF07499">
    <property type="entry name" value="RuvA_C"/>
    <property type="match status" value="1"/>
</dbReference>
<keyword evidence="3 6" id="KW-0238">DNA-binding</keyword>
<evidence type="ECO:0000256" key="1">
    <source>
        <dbReference type="ARBA" id="ARBA00022490"/>
    </source>
</evidence>
<evidence type="ECO:0000256" key="2">
    <source>
        <dbReference type="ARBA" id="ARBA00022763"/>
    </source>
</evidence>
<dbReference type="CDD" id="cd14332">
    <property type="entry name" value="UBA_RuvA_C"/>
    <property type="match status" value="1"/>
</dbReference>
<protein>
    <recommendedName>
        <fullName evidence="6">Holliday junction branch migration complex subunit RuvA</fullName>
    </recommendedName>
</protein>
<dbReference type="GO" id="GO:0005737">
    <property type="term" value="C:cytoplasm"/>
    <property type="evidence" value="ECO:0007669"/>
    <property type="project" value="UniProtKB-SubCell"/>
</dbReference>
<dbReference type="OrthoDB" id="5293449at2"/>
<evidence type="ECO:0000256" key="4">
    <source>
        <dbReference type="ARBA" id="ARBA00023172"/>
    </source>
</evidence>
<comment type="subunit">
    <text evidence="6">Homotetramer. Forms an RuvA(8)-RuvB(12)-Holliday junction (HJ) complex. HJ DNA is sandwiched between 2 RuvA tetramers; dsDNA enters through RuvA and exits via RuvB. An RuvB hexamer assembles on each DNA strand where it exits the tetramer. Each RuvB hexamer is contacted by two RuvA subunits (via domain III) on 2 adjacent RuvB subunits; this complex drives branch migration. In the full resolvosome a probable DNA-RuvA(4)-RuvB(12)-RuvC(2) complex forms which resolves the HJ.</text>
</comment>
<dbReference type="STRING" id="399736.SAMN04489720_0090"/>
<keyword evidence="8" id="KW-0347">Helicase</keyword>
<dbReference type="Proteomes" id="UP000198822">
    <property type="component" value="Chromosome I"/>
</dbReference>
<name>A0A1G7ZSU1_9MICO</name>
<dbReference type="Pfam" id="PF01330">
    <property type="entry name" value="RuvA_N"/>
    <property type="match status" value="1"/>
</dbReference>